<evidence type="ECO:0000256" key="1">
    <source>
        <dbReference type="SAM" id="MobiDB-lite"/>
    </source>
</evidence>
<feature type="compositionally biased region" description="Basic and acidic residues" evidence="1">
    <location>
        <begin position="1237"/>
        <end position="1251"/>
    </location>
</feature>
<reference evidence="2" key="1">
    <citation type="submission" date="2021-02" db="EMBL/GenBank/DDBJ databases">
        <title>First Annotated Genome of the Yellow-green Alga Tribonema minus.</title>
        <authorList>
            <person name="Mahan K.M."/>
        </authorList>
    </citation>
    <scope>NUCLEOTIDE SEQUENCE</scope>
    <source>
        <strain evidence="2">UTEX B ZZ1240</strain>
    </source>
</reference>
<dbReference type="AlphaFoldDB" id="A0A835Z2T7"/>
<feature type="region of interest" description="Disordered" evidence="1">
    <location>
        <begin position="824"/>
        <end position="846"/>
    </location>
</feature>
<gene>
    <name evidence="2" type="ORF">JKP88DRAFT_260952</name>
</gene>
<accession>A0A835Z2T7</accession>
<sequence length="1251" mass="134883">MEHVIGAALRLEHGEHRIVNVNVFAMCTRVNTKQGVQCMDYPSNTPEFEAGCALLRVYAHILQRLEYLVTHVICSSNAAHRAVMGDTLHSLLGAGKTPSVRPELMQHLPHLGSPLDVTAMSHAKLAAGGNGNAFTDAAAGKVGAQSLTTATFAADGLQCYLRGQGTRVELCRADVFQELARGSDRLRYLSKPEMAAGVEHLTAKQLHDLGIQLRLTSASLGGKAATWCEGADVQPQHLAAVRRIVQNLAPAKQDLHGLALGESANKHGAYYLHVHDKRAPVAAYEAVQAAATAGLGLNTFDSHFRSRIGTESHAKWETGEYTNLVKDDPSEAGTKAGEVATAAGAPAGLGAMDLRILGYKHKTVEEKAVIATIDPSEVEALKKSVRAKREANGSSGHKPHKECANEEERERLQKRREHRQASGAYKRDKSNARVLRLRLRKKLSSELRAAGKSEEEIDAELAAQGLTAKEVHEPCVQDESRPVQEVVQASIPPWLRGVEPSPAWRPRALVAPVRMKPNSETGIIGAAVAVALAIRARDVIGASRCGRIPCRVHLHDNDEARSRSSLAAAAAASADARVCVKWHFIGTNGTNGDPSSRTVDGTHDAIDSSRRHVICQQLLASRKRCDRPEGGRRFDDVLLQASFLEGSQLPTLRSSVTPPPAAIMIPMVNIGGLCHGGSDASCLADDDWRAELGLQLAELVETAGSVLGNVTGTMPMLKAGKDSELGWHVLVTVMAAVLENAGEASKVNVPNAWCAHHIGNNSTAVADAQERRTAALAARADGISAKGALEADQFLFLQRQTRSNKLSEAMVAVIVEFWHSEEVSRGNGNTSDVKKASKHQDAAQHPAQVQIRTAAEAYGLLLKSSDYQAARKAEGWRGGREVSYTVFQLHTCWCIGQSAISDSVLALDDPLRDHALWRDRQQADFLERLVILPGIEAWVDARVGRVIDHGVGVTVGDVRALLRQVVSTTTVNITCSSQQSSQQTQPNDISLPESFFLNHKSLLSLLEDLDADVAGLQLVGARIPYAAYRATLLTLGSRIEARLPGGGRFTQPGDTFAFMVPEVAFEDQALLSRMTDPDAGCLSPRLALALLMVDFANPVYSEQRAQLLELVPAAAALPPGFTLQQLGTLILSRAEAAATAASDVPPSLRAAAQQLLAYHDMPVKDIMEELAAYTASVRARLPQDFIEYQRLAESRRRVFKRSALSEFALTLPVTNIPADAARLTMRADGTVEQGGDLPEKRECDDGRLEPI</sequence>
<feature type="compositionally biased region" description="Basic and acidic residues" evidence="1">
    <location>
        <begin position="832"/>
        <end position="842"/>
    </location>
</feature>
<dbReference type="OrthoDB" id="6132182at2759"/>
<dbReference type="EMBL" id="JAFCMP010000112">
    <property type="protein sequence ID" value="KAG5186201.1"/>
    <property type="molecule type" value="Genomic_DNA"/>
</dbReference>
<proteinExistence type="predicted"/>
<feature type="compositionally biased region" description="Basic and acidic residues" evidence="1">
    <location>
        <begin position="401"/>
        <end position="411"/>
    </location>
</feature>
<evidence type="ECO:0000313" key="2">
    <source>
        <dbReference type="EMBL" id="KAG5186201.1"/>
    </source>
</evidence>
<feature type="region of interest" description="Disordered" evidence="1">
    <location>
        <begin position="1227"/>
        <end position="1251"/>
    </location>
</feature>
<organism evidence="2 3">
    <name type="scientific">Tribonema minus</name>
    <dbReference type="NCBI Taxonomy" id="303371"/>
    <lineage>
        <taxon>Eukaryota</taxon>
        <taxon>Sar</taxon>
        <taxon>Stramenopiles</taxon>
        <taxon>Ochrophyta</taxon>
        <taxon>PX clade</taxon>
        <taxon>Xanthophyceae</taxon>
        <taxon>Tribonematales</taxon>
        <taxon>Tribonemataceae</taxon>
        <taxon>Tribonema</taxon>
    </lineage>
</organism>
<protein>
    <submittedName>
        <fullName evidence="2">Uncharacterized protein</fullName>
    </submittedName>
</protein>
<comment type="caution">
    <text evidence="2">The sequence shown here is derived from an EMBL/GenBank/DDBJ whole genome shotgun (WGS) entry which is preliminary data.</text>
</comment>
<evidence type="ECO:0000313" key="3">
    <source>
        <dbReference type="Proteomes" id="UP000664859"/>
    </source>
</evidence>
<feature type="region of interest" description="Disordered" evidence="1">
    <location>
        <begin position="384"/>
        <end position="429"/>
    </location>
</feature>
<keyword evidence="3" id="KW-1185">Reference proteome</keyword>
<name>A0A835Z2T7_9STRA</name>
<dbReference type="Proteomes" id="UP000664859">
    <property type="component" value="Unassembled WGS sequence"/>
</dbReference>